<sequence length="489" mass="54774">MVSEAYLEAERKSRLEARTTSSNQGYYDHVVAVSQSMVNAAFADMHLKHKPLQAVHKKLGPGNELHGELHPTEILIKAGSAGASMSKVFWIIHFKTGWLQCNVMGQEEGVVVDLKDWKLAVEVAFGVQSVTFLNDDTPEQTAEKETQLKNLEGRYSWKADRYDPSFLYAKLVTGVTKGFDMDYSSFGNDEQDKPIMFDGLIARHANAEIRLAQLTAFLGFWAKTLQSKGLTTMATQFKAPASPKDVRASSYPVNEMVLQTSPYLLHVPNKAEGEDDWPEGATTLKDPGSRNCICYCELISKHELETNKRPYPYSGNFATVGNGTGDLKRIDGTFALSRNLFFETFLLPNLRNFASASIISPRPAVFSSNQRFVNSSWSRDYGVHYKEVDMVQFKSNIAVGDTNFVPTEYFFAHQGAMVKSGEKPYQNTESKRYYFHVAQANTRVVVRWNPGSGDILVQGEIEYRYAETAGTMGNVRENGELDGIDSYLR</sequence>
<organism evidence="1 2">
    <name type="scientific">Cudoniella acicularis</name>
    <dbReference type="NCBI Taxonomy" id="354080"/>
    <lineage>
        <taxon>Eukaryota</taxon>
        <taxon>Fungi</taxon>
        <taxon>Dikarya</taxon>
        <taxon>Ascomycota</taxon>
        <taxon>Pezizomycotina</taxon>
        <taxon>Leotiomycetes</taxon>
        <taxon>Helotiales</taxon>
        <taxon>Tricladiaceae</taxon>
        <taxon>Cudoniella</taxon>
    </lineage>
</organism>
<dbReference type="AlphaFoldDB" id="A0A8H4VTH8"/>
<protein>
    <submittedName>
        <fullName evidence="1">Uncharacterized protein</fullName>
    </submittedName>
</protein>
<accession>A0A8H4VTH8</accession>
<keyword evidence="2" id="KW-1185">Reference proteome</keyword>
<dbReference type="EMBL" id="JAAMPI010001897">
    <property type="protein sequence ID" value="KAF4621928.1"/>
    <property type="molecule type" value="Genomic_DNA"/>
</dbReference>
<dbReference type="Proteomes" id="UP000566819">
    <property type="component" value="Unassembled WGS sequence"/>
</dbReference>
<comment type="caution">
    <text evidence="1">The sequence shown here is derived from an EMBL/GenBank/DDBJ whole genome shotgun (WGS) entry which is preliminary data.</text>
</comment>
<reference evidence="1 2" key="1">
    <citation type="submission" date="2020-03" db="EMBL/GenBank/DDBJ databases">
        <title>Draft Genome Sequence of Cudoniella acicularis.</title>
        <authorList>
            <person name="Buettner E."/>
            <person name="Kellner H."/>
        </authorList>
    </citation>
    <scope>NUCLEOTIDE SEQUENCE [LARGE SCALE GENOMIC DNA]</scope>
    <source>
        <strain evidence="1 2">DSM 108380</strain>
    </source>
</reference>
<dbReference type="OrthoDB" id="3471477at2759"/>
<proteinExistence type="predicted"/>
<name>A0A8H4VTH8_9HELO</name>
<evidence type="ECO:0000313" key="1">
    <source>
        <dbReference type="EMBL" id="KAF4621928.1"/>
    </source>
</evidence>
<evidence type="ECO:0000313" key="2">
    <source>
        <dbReference type="Proteomes" id="UP000566819"/>
    </source>
</evidence>
<gene>
    <name evidence="1" type="ORF">G7Y89_g14420</name>
</gene>